<dbReference type="SUPFAM" id="SSF53474">
    <property type="entry name" value="alpha/beta-Hydrolases"/>
    <property type="match status" value="1"/>
</dbReference>
<reference evidence="2 3" key="1">
    <citation type="submission" date="2020-02" db="EMBL/GenBank/DDBJ databases">
        <title>Genome sequence of the type strain CCBAU10050 of Rhizobium daejeonense.</title>
        <authorList>
            <person name="Gao J."/>
            <person name="Sun J."/>
        </authorList>
    </citation>
    <scope>NUCLEOTIDE SEQUENCE [LARGE SCALE GENOMIC DNA]</scope>
    <source>
        <strain evidence="2 3">CCBAU10050</strain>
    </source>
</reference>
<keyword evidence="3" id="KW-1185">Reference proteome</keyword>
<dbReference type="Pfam" id="PF12146">
    <property type="entry name" value="Hydrolase_4"/>
    <property type="match status" value="1"/>
</dbReference>
<dbReference type="Gene3D" id="3.40.50.1820">
    <property type="entry name" value="alpha/beta hydrolase"/>
    <property type="match status" value="1"/>
</dbReference>
<keyword evidence="2" id="KW-0378">Hydrolase</keyword>
<proteinExistence type="predicted"/>
<gene>
    <name evidence="2" type="ORF">G6N76_00925</name>
</gene>
<organism evidence="2 3">
    <name type="scientific">Rhizobium daejeonense</name>
    <dbReference type="NCBI Taxonomy" id="240521"/>
    <lineage>
        <taxon>Bacteria</taxon>
        <taxon>Pseudomonadati</taxon>
        <taxon>Pseudomonadota</taxon>
        <taxon>Alphaproteobacteria</taxon>
        <taxon>Hyphomicrobiales</taxon>
        <taxon>Rhizobiaceae</taxon>
        <taxon>Rhizobium/Agrobacterium group</taxon>
        <taxon>Rhizobium</taxon>
    </lineage>
</organism>
<evidence type="ECO:0000259" key="1">
    <source>
        <dbReference type="Pfam" id="PF12146"/>
    </source>
</evidence>
<dbReference type="EMBL" id="JAAKZH010000001">
    <property type="protein sequence ID" value="NGO62219.1"/>
    <property type="molecule type" value="Genomic_DNA"/>
</dbReference>
<comment type="caution">
    <text evidence="2">The sequence shown here is derived from an EMBL/GenBank/DDBJ whole genome shotgun (WGS) entry which is preliminary data.</text>
</comment>
<evidence type="ECO:0000313" key="2">
    <source>
        <dbReference type="EMBL" id="NGO62219.1"/>
    </source>
</evidence>
<dbReference type="InterPro" id="IPR000073">
    <property type="entry name" value="AB_hydrolase_1"/>
</dbReference>
<sequence>MDRILHAPPLYATPGNPIPGEPVAGFFKGHRGVMLRYAIFRSELPARGTVVLLHGRNETIEKYFETIRDLNAAGLWVATYDFRGQGGSQRLLKDSRKGHVHRFSDYIRDLDIFLEQIVLPDTRLPFFLLAHSTGGLVALSAAPRLANRIDRMVLMSPFVGLGGQKLSPKNIHRLSALMSLTGLGRLCLTADEPVKPFADNPLTSDIMRFQRNNAIFAAHPEFALGPPTARWLYEAQKAIAKVSNPRHLASITVPTVIVAPGNDPIVPFAFPEKLSQYFRAGQLVPVPGSRHEILHERDRYRAQALAAFHAFIPGGENEPMTDAVETSPETLEE</sequence>
<feature type="domain" description="Serine aminopeptidase S33" evidence="1">
    <location>
        <begin position="46"/>
        <end position="298"/>
    </location>
</feature>
<dbReference type="InterPro" id="IPR029058">
    <property type="entry name" value="AB_hydrolase_fold"/>
</dbReference>
<evidence type="ECO:0000313" key="3">
    <source>
        <dbReference type="Proteomes" id="UP000477849"/>
    </source>
</evidence>
<dbReference type="AlphaFoldDB" id="A0A6M1RT37"/>
<dbReference type="Proteomes" id="UP000477849">
    <property type="component" value="Unassembled WGS sequence"/>
</dbReference>
<dbReference type="PANTHER" id="PTHR11614">
    <property type="entry name" value="PHOSPHOLIPASE-RELATED"/>
    <property type="match status" value="1"/>
</dbReference>
<dbReference type="InterPro" id="IPR051044">
    <property type="entry name" value="MAG_DAG_Lipase"/>
</dbReference>
<protein>
    <submittedName>
        <fullName evidence="2">Alpha/beta hydrolase</fullName>
    </submittedName>
</protein>
<accession>A0A6M1RT37</accession>
<name>A0A6M1RT37_9HYPH</name>
<dbReference type="GO" id="GO:0016787">
    <property type="term" value="F:hydrolase activity"/>
    <property type="evidence" value="ECO:0007669"/>
    <property type="project" value="UniProtKB-KW"/>
</dbReference>
<dbReference type="InterPro" id="IPR022742">
    <property type="entry name" value="Hydrolase_4"/>
</dbReference>
<dbReference type="RefSeq" id="WP_163900819.1">
    <property type="nucleotide sequence ID" value="NZ_CP048427.1"/>
</dbReference>
<dbReference type="PRINTS" id="PR00111">
    <property type="entry name" value="ABHYDROLASE"/>
</dbReference>